<organism evidence="3 4">
    <name type="scientific">Syntrophaceticus schinkii</name>
    <dbReference type="NCBI Taxonomy" id="499207"/>
    <lineage>
        <taxon>Bacteria</taxon>
        <taxon>Bacillati</taxon>
        <taxon>Bacillota</taxon>
        <taxon>Clostridia</taxon>
        <taxon>Thermoanaerobacterales</taxon>
        <taxon>Thermoanaerobacterales Family III. Incertae Sedis</taxon>
        <taxon>Syntrophaceticus</taxon>
    </lineage>
</organism>
<sequence length="180" mass="19527">MKILKTRVIEGRNVWSHSPILEARLYFAPRERISTDQLPGFADALQGLLPGLTGHTCGRGYPGGFIERLQEGTYLGHVVEHVALELQAEAGFPVYFGKTVRGDKPGTWDLVLEYGTPELGKAALKTAVAMISALLAERSFPVKENLAHLRDVGLATRPGPSHREHSQGLQPAGDSGSFSE</sequence>
<protein>
    <recommendedName>
        <fullName evidence="2">Cyanophycin synthase-like N-terminal domain-containing protein</fullName>
    </recommendedName>
</protein>
<reference evidence="4" key="1">
    <citation type="submission" date="2015-01" db="EMBL/GenBank/DDBJ databases">
        <authorList>
            <person name="Manzoor Shahid"/>
            <person name="Zubair Saima"/>
        </authorList>
    </citation>
    <scope>NUCLEOTIDE SEQUENCE [LARGE SCALE GENOMIC DNA]</scope>
    <source>
        <strain evidence="4">Sp3</strain>
    </source>
</reference>
<dbReference type="RefSeq" id="WP_052835132.1">
    <property type="nucleotide sequence ID" value="NZ_CDRZ01000001.1"/>
</dbReference>
<keyword evidence="4" id="KW-1185">Reference proteome</keyword>
<feature type="region of interest" description="Disordered" evidence="1">
    <location>
        <begin position="154"/>
        <end position="180"/>
    </location>
</feature>
<dbReference type="Proteomes" id="UP000046155">
    <property type="component" value="Unassembled WGS sequence"/>
</dbReference>
<evidence type="ECO:0000313" key="3">
    <source>
        <dbReference type="EMBL" id="CEO87280.1"/>
    </source>
</evidence>
<proteinExistence type="predicted"/>
<evidence type="ECO:0000313" key="4">
    <source>
        <dbReference type="Proteomes" id="UP000046155"/>
    </source>
</evidence>
<dbReference type="Pfam" id="PF18921">
    <property type="entry name" value="Cyanophycin_syn"/>
    <property type="match status" value="1"/>
</dbReference>
<dbReference type="InterPro" id="IPR044019">
    <property type="entry name" value="Cyanophycin_syn_N"/>
</dbReference>
<dbReference type="OrthoDB" id="9803907at2"/>
<gene>
    <name evidence="3" type="ORF">SSCH_10014</name>
</gene>
<feature type="domain" description="Cyanophycin synthase-like N-terminal" evidence="2">
    <location>
        <begin position="31"/>
        <end position="135"/>
    </location>
</feature>
<evidence type="ECO:0000259" key="2">
    <source>
        <dbReference type="Pfam" id="PF18921"/>
    </source>
</evidence>
<dbReference type="EMBL" id="CDRZ01000001">
    <property type="protein sequence ID" value="CEO87280.1"/>
    <property type="molecule type" value="Genomic_DNA"/>
</dbReference>
<name>A0A0B7MB56_9FIRM</name>
<evidence type="ECO:0000256" key="1">
    <source>
        <dbReference type="SAM" id="MobiDB-lite"/>
    </source>
</evidence>
<accession>A0A0B7MB56</accession>
<dbReference type="AlphaFoldDB" id="A0A0B7MB56"/>